<dbReference type="PANTHER" id="PTHR22888:SF9">
    <property type="entry name" value="CYTOCHROME C OXIDASE SUBUNIT 2"/>
    <property type="match status" value="1"/>
</dbReference>
<evidence type="ECO:0000256" key="6">
    <source>
        <dbReference type="ARBA" id="ARBA00049512"/>
    </source>
</evidence>
<dbReference type="PROSITE" id="PS50857">
    <property type="entry name" value="COX2_CUA"/>
    <property type="match status" value="1"/>
</dbReference>
<evidence type="ECO:0000259" key="8">
    <source>
        <dbReference type="PROSITE" id="PS50857"/>
    </source>
</evidence>
<dbReference type="AlphaFoldDB" id="Q09F93"/>
<dbReference type="SUPFAM" id="SSF49503">
    <property type="entry name" value="Cupredoxins"/>
    <property type="match status" value="1"/>
</dbReference>
<dbReference type="EMBL" id="DQ927303">
    <property type="protein sequence ID" value="ABI51658.1"/>
    <property type="molecule type" value="Genomic_DNA"/>
</dbReference>
<name>Q09F93_TETMA</name>
<evidence type="ECO:0000256" key="7">
    <source>
        <dbReference type="SAM" id="Phobius"/>
    </source>
</evidence>
<keyword evidence="9" id="KW-0496">Mitochondrion</keyword>
<feature type="domain" description="Cytochrome oxidase subunit II copper A binding" evidence="8">
    <location>
        <begin position="462"/>
        <end position="578"/>
    </location>
</feature>
<feature type="transmembrane region" description="Helical" evidence="7">
    <location>
        <begin position="77"/>
        <end position="95"/>
    </location>
</feature>
<dbReference type="InterPro" id="IPR002429">
    <property type="entry name" value="CcO_II-like_C"/>
</dbReference>
<evidence type="ECO:0000313" key="9">
    <source>
        <dbReference type="EMBL" id="ABI51658.1"/>
    </source>
</evidence>
<dbReference type="InterPro" id="IPR045187">
    <property type="entry name" value="CcO_II"/>
</dbReference>
<reference evidence="9" key="1">
    <citation type="journal article" date="2007" name="PLoS ONE">
        <title>Complete mitochondrial genome sequence of three tetrahymena species reveals mutation hot spots and accelerated nonsynonymous substitutions in Ymf genes.</title>
        <authorList>
            <person name="Moradian M.M."/>
            <person name="Beglaryan D."/>
            <person name="Skozylas J.M."/>
            <person name="Kerikorian V."/>
        </authorList>
    </citation>
    <scope>NUCLEOTIDE SEQUENCE</scope>
    <source>
        <strain evidence="9">MP75</strain>
    </source>
</reference>
<feature type="transmembrane region" description="Helical" evidence="7">
    <location>
        <begin position="35"/>
        <end position="56"/>
    </location>
</feature>
<keyword evidence="7" id="KW-1133">Transmembrane helix</keyword>
<comment type="catalytic activity">
    <reaction evidence="6">
        <text>4 Fe(II)-[cytochrome c] + O2 + 8 H(+)(in) = 4 Fe(III)-[cytochrome c] + 2 H2O + 4 H(+)(out)</text>
        <dbReference type="Rhea" id="RHEA:11436"/>
        <dbReference type="Rhea" id="RHEA-COMP:10350"/>
        <dbReference type="Rhea" id="RHEA-COMP:14399"/>
        <dbReference type="ChEBI" id="CHEBI:15377"/>
        <dbReference type="ChEBI" id="CHEBI:15378"/>
        <dbReference type="ChEBI" id="CHEBI:15379"/>
        <dbReference type="ChEBI" id="CHEBI:29033"/>
        <dbReference type="ChEBI" id="CHEBI:29034"/>
        <dbReference type="EC" id="7.1.1.9"/>
    </reaction>
    <physiologicalReaction direction="left-to-right" evidence="6">
        <dbReference type="Rhea" id="RHEA:11437"/>
    </physiologicalReaction>
</comment>
<proteinExistence type="inferred from homology"/>
<dbReference type="GO" id="GO:0005507">
    <property type="term" value="F:copper ion binding"/>
    <property type="evidence" value="ECO:0007669"/>
    <property type="project" value="InterPro"/>
</dbReference>
<keyword evidence="7" id="KW-0812">Transmembrane</keyword>
<dbReference type="GeneID" id="4271405"/>
<evidence type="ECO:0000256" key="4">
    <source>
        <dbReference type="ARBA" id="ARBA00023136"/>
    </source>
</evidence>
<evidence type="ECO:0000256" key="1">
    <source>
        <dbReference type="ARBA" id="ARBA00001935"/>
    </source>
</evidence>
<sequence>MWGNLWTEASYQLNFNIGFSSLRSDVLIHLAQWQYWWWFWFALIWSFYYFIILKVARFRVLKMRPKISTSYRPHGKWGDFLACIIPLIWCINILTNSNLILRLIEWQNESSLFTVRVRARQWYWIYKFELKNFTDILSTPKNIGNNRWQINTFGELQTADDYLHVLQLRSQNKWVKNYWNRSLQETGKTNKAHVISPQEQLRLSLINQYKSLNLSSSIKNNAPFINRDLYIFDDLFSYNIENISSKKSLFNDKNSFINSYSYLNNNSWSNNEFDLIDNLPFTTLFDNETLFSNYKSFFQDSIFNPTKKQLSSDSKQLFKHVVYNSIKNNIIQDYTKLVKHEDFDEYSRWIKRSPGEILPLRIIKYPLGLETINNNIFENVNNDGNVELFRLRFNSNSSKMQHKLVQDTIYLTLKQKRYNRKKVVSPQTKFYKDDNGNKTNLVKYTGKPYLSNDKILKQSIYDQTTQYKLIKNNKKRGELIPVTLARRILRTKKTLVLPAHVNITLITNSYDIVHSWFIPGLGIKLDCVPGRSTHHTFFIDNVGFYYGQCAEICGRYHHHMPIRVCALPFEHFLLWWNTFGLPKMLNTVSRKRFETHYELRKYSW</sequence>
<geneLocation type="mitochondrion" evidence="9"/>
<evidence type="ECO:0000256" key="3">
    <source>
        <dbReference type="ARBA" id="ARBA00007866"/>
    </source>
</evidence>
<dbReference type="GO" id="GO:0016020">
    <property type="term" value="C:membrane"/>
    <property type="evidence" value="ECO:0007669"/>
    <property type="project" value="UniProtKB-SubCell"/>
</dbReference>
<dbReference type="InterPro" id="IPR008972">
    <property type="entry name" value="Cupredoxin"/>
</dbReference>
<protein>
    <recommendedName>
        <fullName evidence="5">Cytochrome c oxidase polypeptide II</fullName>
    </recommendedName>
</protein>
<dbReference type="GO" id="GO:0042773">
    <property type="term" value="P:ATP synthesis coupled electron transport"/>
    <property type="evidence" value="ECO:0007669"/>
    <property type="project" value="TreeGrafter"/>
</dbReference>
<dbReference type="GO" id="GO:0004129">
    <property type="term" value="F:cytochrome-c oxidase activity"/>
    <property type="evidence" value="ECO:0007669"/>
    <property type="project" value="UniProtKB-EC"/>
</dbReference>
<comment type="similarity">
    <text evidence="3">Belongs to the cytochrome c oxidase subunit 2 family.</text>
</comment>
<comment type="subcellular location">
    <subcellularLocation>
        <location evidence="2">Membrane</location>
    </subcellularLocation>
</comment>
<keyword evidence="4 7" id="KW-0472">Membrane</keyword>
<comment type="cofactor">
    <cofactor evidence="1">
        <name>Cu cation</name>
        <dbReference type="ChEBI" id="CHEBI:23378"/>
    </cofactor>
</comment>
<evidence type="ECO:0000256" key="2">
    <source>
        <dbReference type="ARBA" id="ARBA00004370"/>
    </source>
</evidence>
<gene>
    <name evidence="9" type="primary">cox2</name>
</gene>
<evidence type="ECO:0000256" key="5">
    <source>
        <dbReference type="ARBA" id="ARBA00031389"/>
    </source>
</evidence>
<dbReference type="PANTHER" id="PTHR22888">
    <property type="entry name" value="CYTOCHROME C OXIDASE, SUBUNIT II"/>
    <property type="match status" value="1"/>
</dbReference>
<dbReference type="RefSeq" id="YP_740749.1">
    <property type="nucleotide sequence ID" value="NC_008337.1"/>
</dbReference>
<accession>Q09F93</accession>
<dbReference type="Gene3D" id="2.60.40.420">
    <property type="entry name" value="Cupredoxins - blue copper proteins"/>
    <property type="match status" value="1"/>
</dbReference>
<dbReference type="Pfam" id="PF00116">
    <property type="entry name" value="COX2"/>
    <property type="match status" value="1"/>
</dbReference>
<organism evidence="9">
    <name type="scientific">Tetrahymena malaccensis</name>
    <dbReference type="NCBI Taxonomy" id="5901"/>
    <lineage>
        <taxon>Eukaryota</taxon>
        <taxon>Sar</taxon>
        <taxon>Alveolata</taxon>
        <taxon>Ciliophora</taxon>
        <taxon>Intramacronucleata</taxon>
        <taxon>Oligohymenophorea</taxon>
        <taxon>Hymenostomatida</taxon>
        <taxon>Tetrahymenina</taxon>
        <taxon>Tetrahymenidae</taxon>
        <taxon>Tetrahymena</taxon>
    </lineage>
</organism>